<dbReference type="AlphaFoldDB" id="A0AAV0T1Z9"/>
<evidence type="ECO:0000256" key="6">
    <source>
        <dbReference type="ARBA" id="ARBA00022989"/>
    </source>
</evidence>
<keyword evidence="11" id="KW-1185">Reference proteome</keyword>
<accession>A0AAV0T1Z9</accession>
<dbReference type="PANTHER" id="PTHR45618">
    <property type="entry name" value="MITOCHONDRIAL DICARBOXYLATE CARRIER-RELATED"/>
    <property type="match status" value="1"/>
</dbReference>
<name>A0AAV0T1Z9_HYABA</name>
<comment type="subcellular location">
    <subcellularLocation>
        <location evidence="1">Membrane</location>
        <topology evidence="1">Multi-pass membrane protein</topology>
    </subcellularLocation>
</comment>
<evidence type="ECO:0000256" key="9">
    <source>
        <dbReference type="RuleBase" id="RU000488"/>
    </source>
</evidence>
<feature type="repeat" description="Solcar" evidence="8">
    <location>
        <begin position="22"/>
        <end position="119"/>
    </location>
</feature>
<dbReference type="Proteomes" id="UP001162031">
    <property type="component" value="Unassembled WGS sequence"/>
</dbReference>
<evidence type="ECO:0000313" key="11">
    <source>
        <dbReference type="Proteomes" id="UP001162031"/>
    </source>
</evidence>
<dbReference type="GO" id="GO:0016020">
    <property type="term" value="C:membrane"/>
    <property type="evidence" value="ECO:0007669"/>
    <property type="project" value="UniProtKB-SubCell"/>
</dbReference>
<gene>
    <name evidence="10" type="ORF">HBR001_LOCUS829</name>
</gene>
<dbReference type="GO" id="GO:0055085">
    <property type="term" value="P:transmembrane transport"/>
    <property type="evidence" value="ECO:0007669"/>
    <property type="project" value="InterPro"/>
</dbReference>
<evidence type="ECO:0000256" key="2">
    <source>
        <dbReference type="ARBA" id="ARBA00006375"/>
    </source>
</evidence>
<evidence type="ECO:0000256" key="5">
    <source>
        <dbReference type="ARBA" id="ARBA00022737"/>
    </source>
</evidence>
<evidence type="ECO:0000256" key="8">
    <source>
        <dbReference type="PROSITE-ProRule" id="PRU00282"/>
    </source>
</evidence>
<dbReference type="InterPro" id="IPR018108">
    <property type="entry name" value="MCP_transmembrane"/>
</dbReference>
<dbReference type="PROSITE" id="PS50920">
    <property type="entry name" value="SOLCAR"/>
    <property type="match status" value="3"/>
</dbReference>
<evidence type="ECO:0008006" key="12">
    <source>
        <dbReference type="Google" id="ProtNLM"/>
    </source>
</evidence>
<keyword evidence="6" id="KW-1133">Transmembrane helix</keyword>
<keyword evidence="4 8" id="KW-0812">Transmembrane</keyword>
<feature type="repeat" description="Solcar" evidence="8">
    <location>
        <begin position="134"/>
        <end position="220"/>
    </location>
</feature>
<protein>
    <recommendedName>
        <fullName evidence="12">Mitochondrial carrier protein</fullName>
    </recommendedName>
</protein>
<keyword evidence="7 8" id="KW-0472">Membrane</keyword>
<evidence type="ECO:0000256" key="3">
    <source>
        <dbReference type="ARBA" id="ARBA00022448"/>
    </source>
</evidence>
<dbReference type="SUPFAM" id="SSF103506">
    <property type="entry name" value="Mitochondrial carrier"/>
    <property type="match status" value="1"/>
</dbReference>
<organism evidence="10 11">
    <name type="scientific">Hyaloperonospora brassicae</name>
    <name type="common">Brassica downy mildew</name>
    <name type="synonym">Peronospora brassicae</name>
    <dbReference type="NCBI Taxonomy" id="162125"/>
    <lineage>
        <taxon>Eukaryota</taxon>
        <taxon>Sar</taxon>
        <taxon>Stramenopiles</taxon>
        <taxon>Oomycota</taxon>
        <taxon>Peronosporomycetes</taxon>
        <taxon>Peronosporales</taxon>
        <taxon>Peronosporaceae</taxon>
        <taxon>Hyaloperonospora</taxon>
    </lineage>
</organism>
<evidence type="ECO:0000256" key="7">
    <source>
        <dbReference type="ARBA" id="ARBA00023136"/>
    </source>
</evidence>
<comment type="caution">
    <text evidence="10">The sequence shown here is derived from an EMBL/GenBank/DDBJ whole genome shotgun (WGS) entry which is preliminary data.</text>
</comment>
<dbReference type="InterPro" id="IPR023395">
    <property type="entry name" value="MCP_dom_sf"/>
</dbReference>
<dbReference type="InterPro" id="IPR002067">
    <property type="entry name" value="MCP"/>
</dbReference>
<evidence type="ECO:0000256" key="1">
    <source>
        <dbReference type="ARBA" id="ARBA00004141"/>
    </source>
</evidence>
<dbReference type="EMBL" id="CANTFL010000086">
    <property type="protein sequence ID" value="CAI5712356.1"/>
    <property type="molecule type" value="Genomic_DNA"/>
</dbReference>
<comment type="similarity">
    <text evidence="2 9">Belongs to the mitochondrial carrier (TC 2.A.29) family.</text>
</comment>
<sequence>MAAPFAVEEQATAPIHMDTAIESQWTRFVAGGAASATAELLTLPIDITKVRLQTQHHGGPVLGSGSRPAVQYNGMIHAAQTMVRHEGIGALWNGATPALLRQVSYTSICMALYEPLRNVFGATARGDAGANADVPFVNKFLAGGCAGAIGISLANPVDVIKVRMQASRSGRMYRGVADAFCTIYQREGVRGFFRGMPPNIQRGFIVNAAELSTYDHTKELLVASGLLDEGGLAHTSASCVAGLAGATASNPIDVVKTRLMSQPTDARGKGLYYNGMRDCIRKTFREGGASAFYMGFVPNWMRKAPWCIVFFVTYEKYRASLAPVDEL</sequence>
<keyword evidence="3 9" id="KW-0813">Transport</keyword>
<evidence type="ECO:0000256" key="4">
    <source>
        <dbReference type="ARBA" id="ARBA00022692"/>
    </source>
</evidence>
<dbReference type="InterPro" id="IPR050391">
    <property type="entry name" value="Mito_Metabolite_Transporter"/>
</dbReference>
<dbReference type="Pfam" id="PF00153">
    <property type="entry name" value="Mito_carr"/>
    <property type="match status" value="3"/>
</dbReference>
<reference evidence="10" key="1">
    <citation type="submission" date="2022-12" db="EMBL/GenBank/DDBJ databases">
        <authorList>
            <person name="Webb A."/>
        </authorList>
    </citation>
    <scope>NUCLEOTIDE SEQUENCE</scope>
    <source>
        <strain evidence="10">Hp1</strain>
    </source>
</reference>
<evidence type="ECO:0000313" key="10">
    <source>
        <dbReference type="EMBL" id="CAI5712356.1"/>
    </source>
</evidence>
<keyword evidence="5" id="KW-0677">Repeat</keyword>
<feature type="repeat" description="Solcar" evidence="8">
    <location>
        <begin position="229"/>
        <end position="320"/>
    </location>
</feature>
<dbReference type="Gene3D" id="1.50.40.10">
    <property type="entry name" value="Mitochondrial carrier domain"/>
    <property type="match status" value="1"/>
</dbReference>
<dbReference type="PRINTS" id="PR00926">
    <property type="entry name" value="MITOCARRIER"/>
</dbReference>
<proteinExistence type="inferred from homology"/>